<accession>A0A7S4LJ83</accession>
<evidence type="ECO:0000256" key="1">
    <source>
        <dbReference type="ARBA" id="ARBA00004477"/>
    </source>
</evidence>
<evidence type="ECO:0000256" key="4">
    <source>
        <dbReference type="ARBA" id="ARBA00022824"/>
    </source>
</evidence>
<feature type="transmembrane region" description="Helical" evidence="7">
    <location>
        <begin position="21"/>
        <end position="43"/>
    </location>
</feature>
<dbReference type="InterPro" id="IPR007599">
    <property type="entry name" value="DER1"/>
</dbReference>
<dbReference type="PANTHER" id="PTHR11009">
    <property type="entry name" value="DER1-LIKE PROTEIN, DERLIN"/>
    <property type="match status" value="1"/>
</dbReference>
<keyword evidence="6 7" id="KW-0472">Membrane</keyword>
<evidence type="ECO:0000256" key="3">
    <source>
        <dbReference type="ARBA" id="ARBA00022692"/>
    </source>
</evidence>
<dbReference type="GO" id="GO:0005789">
    <property type="term" value="C:endoplasmic reticulum membrane"/>
    <property type="evidence" value="ECO:0007669"/>
    <property type="project" value="UniProtKB-SubCell"/>
</dbReference>
<evidence type="ECO:0000313" key="8">
    <source>
        <dbReference type="EMBL" id="CAE0833301.1"/>
    </source>
</evidence>
<dbReference type="EMBL" id="HBJA01129861">
    <property type="protein sequence ID" value="CAE0833301.1"/>
    <property type="molecule type" value="Transcribed_RNA"/>
</dbReference>
<comment type="similarity">
    <text evidence="2 7">Belongs to the derlin family.</text>
</comment>
<comment type="subcellular location">
    <subcellularLocation>
        <location evidence="1 7">Endoplasmic reticulum membrane</location>
        <topology evidence="1 7">Multi-pass membrane protein</topology>
    </subcellularLocation>
</comment>
<feature type="transmembrane region" description="Helical" evidence="7">
    <location>
        <begin position="101"/>
        <end position="131"/>
    </location>
</feature>
<evidence type="ECO:0000256" key="7">
    <source>
        <dbReference type="RuleBase" id="RU363059"/>
    </source>
</evidence>
<comment type="function">
    <text evidence="7">May be involved in the degradation of misfolded endoplasmic reticulum (ER) luminal proteins.</text>
</comment>
<comment type="caution">
    <text evidence="7">Lacks conserved residue(s) required for the propagation of feature annotation.</text>
</comment>
<organism evidence="8">
    <name type="scientific">Eutreptiella gymnastica</name>
    <dbReference type="NCBI Taxonomy" id="73025"/>
    <lineage>
        <taxon>Eukaryota</taxon>
        <taxon>Discoba</taxon>
        <taxon>Euglenozoa</taxon>
        <taxon>Euglenida</taxon>
        <taxon>Spirocuta</taxon>
        <taxon>Euglenophyceae</taxon>
        <taxon>Eutreptiales</taxon>
        <taxon>Eutreptiaceae</taxon>
        <taxon>Eutreptiella</taxon>
    </lineage>
</organism>
<keyword evidence="4 7" id="KW-0256">Endoplasmic reticulum</keyword>
<proteinExistence type="inferred from homology"/>
<sequence length="225" mass="26118">MPVRSAESWFNQLGPITKYSMILSVGMTVCVHMNWLADMYYVLNWDKISQSFELWRLMTNLVYFGRFDLGFICNLAFYVIYQSKLEDQFVGRIADYVMMLLFTCTIMTAVAYFLQIPLLSNAVLIMLLWVWCRTNEDLHTIFLGMQMPPPYIPWVLFAIHVLMGGNFVHDLVGIFAGHLYVNLAVILPVTRSIRLLETPAFMYKLFPPSTYSYRRSAGQGRNLDD</sequence>
<evidence type="ECO:0000256" key="2">
    <source>
        <dbReference type="ARBA" id="ARBA00008917"/>
    </source>
</evidence>
<dbReference type="GO" id="GO:0006950">
    <property type="term" value="P:response to stress"/>
    <property type="evidence" value="ECO:0007669"/>
    <property type="project" value="UniProtKB-ARBA"/>
</dbReference>
<evidence type="ECO:0000256" key="5">
    <source>
        <dbReference type="ARBA" id="ARBA00022989"/>
    </source>
</evidence>
<keyword evidence="5 7" id="KW-1133">Transmembrane helix</keyword>
<dbReference type="AlphaFoldDB" id="A0A7S4LJ83"/>
<protein>
    <recommendedName>
        <fullName evidence="7">Derlin</fullName>
    </recommendedName>
</protein>
<keyword evidence="3 7" id="KW-0812">Transmembrane</keyword>
<dbReference type="SUPFAM" id="SSF144091">
    <property type="entry name" value="Rhomboid-like"/>
    <property type="match status" value="1"/>
</dbReference>
<name>A0A7S4LJ83_9EUGL</name>
<reference evidence="8" key="1">
    <citation type="submission" date="2021-01" db="EMBL/GenBank/DDBJ databases">
        <authorList>
            <person name="Corre E."/>
            <person name="Pelletier E."/>
            <person name="Niang G."/>
            <person name="Scheremetjew M."/>
            <person name="Finn R."/>
            <person name="Kale V."/>
            <person name="Holt S."/>
            <person name="Cochrane G."/>
            <person name="Meng A."/>
            <person name="Brown T."/>
            <person name="Cohen L."/>
        </authorList>
    </citation>
    <scope>NUCLEOTIDE SEQUENCE</scope>
    <source>
        <strain evidence="8">CCMP1594</strain>
    </source>
</reference>
<dbReference type="Pfam" id="PF04511">
    <property type="entry name" value="DER1"/>
    <property type="match status" value="1"/>
</dbReference>
<gene>
    <name evidence="8" type="ORF">EGYM00163_LOCUS44593</name>
</gene>
<evidence type="ECO:0000256" key="6">
    <source>
        <dbReference type="ARBA" id="ARBA00023136"/>
    </source>
</evidence>
<feature type="transmembrane region" description="Helical" evidence="7">
    <location>
        <begin position="63"/>
        <end position="81"/>
    </location>
</feature>
<dbReference type="InterPro" id="IPR035952">
    <property type="entry name" value="Rhomboid-like_sf"/>
</dbReference>